<protein>
    <recommendedName>
        <fullName evidence="2">Phosphocarrier protein HPr</fullName>
    </recommendedName>
</protein>
<name>A0A6P2CA38_9ACTN</name>
<dbReference type="Gene3D" id="3.30.1340.10">
    <property type="entry name" value="HPr-like"/>
    <property type="match status" value="1"/>
</dbReference>
<sequence length="90" mass="8623">MPASYEQGITLEGDLHARPAGALAVAAGRFAAAISVSAGGHTADAKSVLGVMGLGATSGQHLTVTAAGPDAREAVAALIAILSEATKVGG</sequence>
<dbReference type="OrthoDB" id="9809047at2"/>
<dbReference type="AlphaFoldDB" id="A0A6P2CA38"/>
<evidence type="ECO:0000259" key="4">
    <source>
        <dbReference type="PROSITE" id="PS51350"/>
    </source>
</evidence>
<evidence type="ECO:0000313" key="6">
    <source>
        <dbReference type="Proteomes" id="UP000460272"/>
    </source>
</evidence>
<feature type="domain" description="HPr" evidence="4">
    <location>
        <begin position="2"/>
        <end position="90"/>
    </location>
</feature>
<dbReference type="SUPFAM" id="SSF55594">
    <property type="entry name" value="HPr-like"/>
    <property type="match status" value="1"/>
</dbReference>
<evidence type="ECO:0000256" key="1">
    <source>
        <dbReference type="ARBA" id="ARBA00003681"/>
    </source>
</evidence>
<evidence type="ECO:0000313" key="5">
    <source>
        <dbReference type="EMBL" id="TVZ06423.1"/>
    </source>
</evidence>
<dbReference type="PANTHER" id="PTHR33705">
    <property type="entry name" value="PHOSPHOCARRIER PROTEIN HPR"/>
    <property type="match status" value="1"/>
</dbReference>
<comment type="caution">
    <text evidence="5">The sequence shown here is derived from an EMBL/GenBank/DDBJ whole genome shotgun (WGS) entry which is preliminary data.</text>
</comment>
<evidence type="ECO:0000256" key="2">
    <source>
        <dbReference type="ARBA" id="ARBA00020422"/>
    </source>
</evidence>
<dbReference type="Proteomes" id="UP000460272">
    <property type="component" value="Unassembled WGS sequence"/>
</dbReference>
<keyword evidence="6" id="KW-1185">Reference proteome</keyword>
<dbReference type="CDD" id="cd00367">
    <property type="entry name" value="PTS-HPr_like"/>
    <property type="match status" value="1"/>
</dbReference>
<dbReference type="Pfam" id="PF00381">
    <property type="entry name" value="PTS-HPr"/>
    <property type="match status" value="1"/>
</dbReference>
<keyword evidence="3" id="KW-0813">Transport</keyword>
<dbReference type="PROSITE" id="PS51350">
    <property type="entry name" value="PTS_HPR_DOM"/>
    <property type="match status" value="1"/>
</dbReference>
<organism evidence="5 6">
    <name type="scientific">Trebonia kvetii</name>
    <dbReference type="NCBI Taxonomy" id="2480626"/>
    <lineage>
        <taxon>Bacteria</taxon>
        <taxon>Bacillati</taxon>
        <taxon>Actinomycetota</taxon>
        <taxon>Actinomycetes</taxon>
        <taxon>Streptosporangiales</taxon>
        <taxon>Treboniaceae</taxon>
        <taxon>Trebonia</taxon>
    </lineage>
</organism>
<dbReference type="PRINTS" id="PR00107">
    <property type="entry name" value="PHOSPHOCPHPR"/>
</dbReference>
<dbReference type="InterPro" id="IPR035895">
    <property type="entry name" value="HPr-like_sf"/>
</dbReference>
<dbReference type="InterPro" id="IPR000032">
    <property type="entry name" value="HPr-like"/>
</dbReference>
<comment type="function">
    <text evidence="1">General (non sugar-specific) component of the phosphoenolpyruvate-dependent sugar phosphotransferase system (sugar PTS). This major carbohydrate active-transport system catalyzes the phosphorylation of incoming sugar substrates concomitantly with their translocation across the cell membrane. The phosphoryl group from phosphoenolpyruvate (PEP) is transferred to the phosphoryl carrier protein HPr by enzyme I. Phospho-HPr then transfers it to the PTS EIIA domain.</text>
</comment>
<dbReference type="InterPro" id="IPR050399">
    <property type="entry name" value="HPr"/>
</dbReference>
<accession>A0A6P2CA38</accession>
<keyword evidence="3" id="KW-0762">Sugar transport</keyword>
<dbReference type="RefSeq" id="WP_145851178.1">
    <property type="nucleotide sequence ID" value="NZ_RPFW01000001.1"/>
</dbReference>
<reference evidence="5 6" key="1">
    <citation type="submission" date="2018-11" db="EMBL/GenBank/DDBJ databases">
        <title>Trebonia kvetii gen.nov., sp.nov., a novel acidophilic actinobacterium, and proposal of the new actinobacterial family Treboniaceae fam. nov.</title>
        <authorList>
            <person name="Rapoport D."/>
            <person name="Sagova-Mareckova M."/>
            <person name="Sedlacek I."/>
            <person name="Provaznik J."/>
            <person name="Kralova S."/>
            <person name="Pavlinic D."/>
            <person name="Benes V."/>
            <person name="Kopecky J."/>
        </authorList>
    </citation>
    <scope>NUCLEOTIDE SEQUENCE [LARGE SCALE GENOMIC DNA]</scope>
    <source>
        <strain evidence="5 6">15Tr583</strain>
    </source>
</reference>
<evidence type="ECO:0000256" key="3">
    <source>
        <dbReference type="ARBA" id="ARBA00022597"/>
    </source>
</evidence>
<dbReference type="NCBIfam" id="TIGR01003">
    <property type="entry name" value="PTS_HPr_family"/>
    <property type="match status" value="1"/>
</dbReference>
<dbReference type="EMBL" id="RPFW01000001">
    <property type="protein sequence ID" value="TVZ06423.1"/>
    <property type="molecule type" value="Genomic_DNA"/>
</dbReference>
<proteinExistence type="predicted"/>
<dbReference type="PANTHER" id="PTHR33705:SF1">
    <property type="entry name" value="PHOSPHOCARRIER PROTEIN HPR"/>
    <property type="match status" value="1"/>
</dbReference>
<gene>
    <name evidence="5" type="ORF">EAS64_03095</name>
</gene>